<evidence type="ECO:0000256" key="5">
    <source>
        <dbReference type="ARBA" id="ARBA00023242"/>
    </source>
</evidence>
<evidence type="ECO:0000256" key="6">
    <source>
        <dbReference type="HAMAP-Rule" id="MF_03029"/>
    </source>
</evidence>
<dbReference type="InterPro" id="IPR015943">
    <property type="entry name" value="WD40/YVTN_repeat-like_dom_sf"/>
</dbReference>
<feature type="repeat" description="WD" evidence="7">
    <location>
        <begin position="385"/>
        <end position="423"/>
    </location>
</feature>
<evidence type="ECO:0000256" key="7">
    <source>
        <dbReference type="PROSITE-ProRule" id="PRU00221"/>
    </source>
</evidence>
<organism evidence="9 10">
    <name type="scientific">Gryllus longicercus</name>
    <dbReference type="NCBI Taxonomy" id="2509291"/>
    <lineage>
        <taxon>Eukaryota</taxon>
        <taxon>Metazoa</taxon>
        <taxon>Ecdysozoa</taxon>
        <taxon>Arthropoda</taxon>
        <taxon>Hexapoda</taxon>
        <taxon>Insecta</taxon>
        <taxon>Pterygota</taxon>
        <taxon>Neoptera</taxon>
        <taxon>Polyneoptera</taxon>
        <taxon>Orthoptera</taxon>
        <taxon>Ensifera</taxon>
        <taxon>Gryllidea</taxon>
        <taxon>Grylloidea</taxon>
        <taxon>Gryllidae</taxon>
        <taxon>Gryllinae</taxon>
        <taxon>Gryllus</taxon>
    </lineage>
</organism>
<evidence type="ECO:0000259" key="8">
    <source>
        <dbReference type="Pfam" id="PF08154"/>
    </source>
</evidence>
<dbReference type="SUPFAM" id="SSF50978">
    <property type="entry name" value="WD40 repeat-like"/>
    <property type="match status" value="1"/>
</dbReference>
<keyword evidence="10" id="KW-1185">Reference proteome</keyword>
<dbReference type="PRINTS" id="PR00320">
    <property type="entry name" value="GPROTEINBRPT"/>
</dbReference>
<keyword evidence="4" id="KW-0677">Repeat</keyword>
<dbReference type="GO" id="GO:0000466">
    <property type="term" value="P:maturation of 5.8S rRNA from tricistronic rRNA transcript (SSU-rRNA, 5.8S rRNA, LSU-rRNA)"/>
    <property type="evidence" value="ECO:0007669"/>
    <property type="project" value="UniProtKB-UniRule"/>
</dbReference>
<feature type="repeat" description="WD" evidence="7">
    <location>
        <begin position="341"/>
        <end position="383"/>
    </location>
</feature>
<keyword evidence="5 6" id="KW-0539">Nucleus</keyword>
<evidence type="ECO:0000256" key="4">
    <source>
        <dbReference type="ARBA" id="ARBA00022737"/>
    </source>
</evidence>
<feature type="domain" description="NLE" evidence="8">
    <location>
        <begin position="7"/>
        <end position="74"/>
    </location>
</feature>
<dbReference type="PROSITE" id="PS50082">
    <property type="entry name" value="WD_REPEATS_2"/>
    <property type="match status" value="5"/>
</dbReference>
<feature type="repeat" description="WD" evidence="7">
    <location>
        <begin position="140"/>
        <end position="175"/>
    </location>
</feature>
<dbReference type="InterPro" id="IPR036322">
    <property type="entry name" value="WD40_repeat_dom_sf"/>
</dbReference>
<dbReference type="EMBL" id="JAZDUA010000216">
    <property type="protein sequence ID" value="KAK7863920.1"/>
    <property type="molecule type" value="Genomic_DNA"/>
</dbReference>
<accession>A0AAN9VFI2</accession>
<comment type="caution">
    <text evidence="9">The sequence shown here is derived from an EMBL/GenBank/DDBJ whole genome shotgun (WGS) entry which is preliminary data.</text>
</comment>
<dbReference type="Pfam" id="PF08154">
    <property type="entry name" value="NLE"/>
    <property type="match status" value="1"/>
</dbReference>
<dbReference type="GO" id="GO:0030687">
    <property type="term" value="C:preribosome, large subunit precursor"/>
    <property type="evidence" value="ECO:0007669"/>
    <property type="project" value="UniProtKB-UniRule"/>
</dbReference>
<dbReference type="GO" id="GO:0005730">
    <property type="term" value="C:nucleolus"/>
    <property type="evidence" value="ECO:0007669"/>
    <property type="project" value="UniProtKB-SubCell"/>
</dbReference>
<reference evidence="9 10" key="1">
    <citation type="submission" date="2024-03" db="EMBL/GenBank/DDBJ databases">
        <title>The genome assembly and annotation of the cricket Gryllus longicercus Weissman &amp; Gray.</title>
        <authorList>
            <person name="Szrajer S."/>
            <person name="Gray D."/>
            <person name="Ylla G."/>
        </authorList>
    </citation>
    <scope>NUCLEOTIDE SEQUENCE [LARGE SCALE GENOMIC DNA]</scope>
    <source>
        <strain evidence="9">DAG 2021-001</strain>
        <tissue evidence="9">Whole body minus gut</tissue>
    </source>
</reference>
<dbReference type="PANTHER" id="PTHR19855:SF11">
    <property type="entry name" value="RIBOSOME BIOGENESIS PROTEIN WDR12"/>
    <property type="match status" value="1"/>
</dbReference>
<proteinExistence type="inferred from homology"/>
<dbReference type="InterPro" id="IPR020472">
    <property type="entry name" value="WD40_PAC1"/>
</dbReference>
<keyword evidence="2 6" id="KW-0698">rRNA processing</keyword>
<dbReference type="Gene3D" id="2.130.10.10">
    <property type="entry name" value="YVTN repeat-like/Quinoprotein amine dehydrogenase"/>
    <property type="match status" value="2"/>
</dbReference>
<dbReference type="GO" id="GO:0043021">
    <property type="term" value="F:ribonucleoprotein complex binding"/>
    <property type="evidence" value="ECO:0007669"/>
    <property type="project" value="UniProtKB-UniRule"/>
</dbReference>
<keyword evidence="1 6" id="KW-0690">Ribosome biogenesis</keyword>
<feature type="repeat" description="WD" evidence="7">
    <location>
        <begin position="189"/>
        <end position="221"/>
    </location>
</feature>
<evidence type="ECO:0000256" key="2">
    <source>
        <dbReference type="ARBA" id="ARBA00022552"/>
    </source>
</evidence>
<evidence type="ECO:0000313" key="9">
    <source>
        <dbReference type="EMBL" id="KAK7863920.1"/>
    </source>
</evidence>
<evidence type="ECO:0000256" key="1">
    <source>
        <dbReference type="ARBA" id="ARBA00022517"/>
    </source>
</evidence>
<dbReference type="GO" id="GO:0005654">
    <property type="term" value="C:nucleoplasm"/>
    <property type="evidence" value="ECO:0007669"/>
    <property type="project" value="UniProtKB-SubCell"/>
</dbReference>
<dbReference type="CDD" id="cd00200">
    <property type="entry name" value="WD40"/>
    <property type="match status" value="1"/>
</dbReference>
<comment type="similarity">
    <text evidence="6">Belongs to the WD repeat WDR12/YTM1 family.</text>
</comment>
<comment type="subcellular location">
    <subcellularLocation>
        <location evidence="6">Nucleus</location>
        <location evidence="6">Nucleolus</location>
    </subcellularLocation>
    <subcellularLocation>
        <location evidence="6">Nucleus</location>
        <location evidence="6">Nucleoplasm</location>
    </subcellularLocation>
</comment>
<dbReference type="InterPro" id="IPR001680">
    <property type="entry name" value="WD40_rpt"/>
</dbReference>
<evidence type="ECO:0000256" key="3">
    <source>
        <dbReference type="ARBA" id="ARBA00022574"/>
    </source>
</evidence>
<dbReference type="FunFam" id="2.130.10.10:FF:001898">
    <property type="entry name" value="Ribosome biogenesis protein WDR12 homolog"/>
    <property type="match status" value="1"/>
</dbReference>
<dbReference type="InterPro" id="IPR012972">
    <property type="entry name" value="NLE"/>
</dbReference>
<evidence type="ECO:0000313" key="10">
    <source>
        <dbReference type="Proteomes" id="UP001378592"/>
    </source>
</evidence>
<gene>
    <name evidence="9" type="ORF">R5R35_014484</name>
</gene>
<dbReference type="GO" id="GO:0000463">
    <property type="term" value="P:maturation of LSU-rRNA from tricistronic rRNA transcript (SSU-rRNA, 5.8S rRNA, LSU-rRNA)"/>
    <property type="evidence" value="ECO:0007669"/>
    <property type="project" value="UniProtKB-UniRule"/>
</dbReference>
<dbReference type="PROSITE" id="PS50294">
    <property type="entry name" value="WD_REPEATS_REGION"/>
    <property type="match status" value="3"/>
</dbReference>
<dbReference type="Pfam" id="PF00400">
    <property type="entry name" value="WD40"/>
    <property type="match status" value="7"/>
</dbReference>
<feature type="repeat" description="WD" evidence="7">
    <location>
        <begin position="256"/>
        <end position="287"/>
    </location>
</feature>
<sequence length="423" mass="47581">MAVAQLEIRFITKQQQYAVPDTPFSVAAHISCIELNSLLNELLKESRLDGKWQSVEFDFLVLNEFLRVPLLEHLEERSIPSEGTIDVEYVERHPAPEPQDCLLHDDWVSAVQVKDKWILTGCYDNTLHLWSTKGKHSLTIPGHSGPIKSVAWVASDGQVATFVSASHDQTAMLWEWNITSNAVECVHVCRGHERGLECVGVSPNGHLMATGSWDTLLKIWSAAIHESSSEEQDETSAKRIKMEHGKSQVRTPLLTVKGHKEAVSAAIWTDVNEICTASWDHTLRLWDAELGGLKHEIVGNKSFFDADWSPLNRTVVTASADRHVRLYDPRSREGSLVKSTFTSHTQWVQSVRWSTTEENLFISASYDQQVKLWDSRSPKAPLYDLSGHEDKVLCCDWSKPELMVSGGADNTLRIFKAKNSSNK</sequence>
<protein>
    <recommendedName>
        <fullName evidence="6">Ribosome biogenesis protein WDR12 homolog</fullName>
    </recommendedName>
</protein>
<keyword evidence="3 7" id="KW-0853">WD repeat</keyword>
<comment type="function">
    <text evidence="6">Required for maturation of ribosomal RNAs and formation of the large ribosomal subunit.</text>
</comment>
<dbReference type="InterPro" id="IPR028599">
    <property type="entry name" value="WDR12/Ytm1"/>
</dbReference>
<dbReference type="AlphaFoldDB" id="A0AAN9VFI2"/>
<name>A0AAN9VFI2_9ORTH</name>
<dbReference type="PANTHER" id="PTHR19855">
    <property type="entry name" value="WD40 REPEAT PROTEIN 12, 37"/>
    <property type="match status" value="1"/>
</dbReference>
<dbReference type="SMART" id="SM00320">
    <property type="entry name" value="WD40"/>
    <property type="match status" value="7"/>
</dbReference>
<dbReference type="Proteomes" id="UP001378592">
    <property type="component" value="Unassembled WGS sequence"/>
</dbReference>
<dbReference type="HAMAP" id="MF_03029">
    <property type="entry name" value="WDR12"/>
    <property type="match status" value="1"/>
</dbReference>